<evidence type="ECO:0000313" key="3">
    <source>
        <dbReference type="EMBL" id="JAT54837.1"/>
    </source>
</evidence>
<feature type="non-terminal residue" evidence="3">
    <location>
        <position position="1"/>
    </location>
</feature>
<dbReference type="InterPro" id="IPR005518">
    <property type="entry name" value="Remorin_N"/>
</dbReference>
<feature type="domain" description="Remorin N-terminal" evidence="2">
    <location>
        <begin position="50"/>
        <end position="103"/>
    </location>
</feature>
<proteinExistence type="predicted"/>
<sequence>LSLSLSALCSADVGLGGRRGQVEAEMAEAEAKQVEAPAPDEVTPPPVEATKDVTEEKAVIPPPPPVEKADDSKALAVVEKVAEPASAEKTSDTIDRDAVLARVETEK</sequence>
<organism evidence="3">
    <name type="scientific">Anthurium amnicola</name>
    <dbReference type="NCBI Taxonomy" id="1678845"/>
    <lineage>
        <taxon>Eukaryota</taxon>
        <taxon>Viridiplantae</taxon>
        <taxon>Streptophyta</taxon>
        <taxon>Embryophyta</taxon>
        <taxon>Tracheophyta</taxon>
        <taxon>Spermatophyta</taxon>
        <taxon>Magnoliopsida</taxon>
        <taxon>Liliopsida</taxon>
        <taxon>Araceae</taxon>
        <taxon>Pothoideae</taxon>
        <taxon>Potheae</taxon>
        <taxon>Anthurium</taxon>
    </lineage>
</organism>
<reference evidence="3" key="1">
    <citation type="submission" date="2015-07" db="EMBL/GenBank/DDBJ databases">
        <title>Transcriptome Assembly of Anthurium amnicola.</title>
        <authorList>
            <person name="Suzuki J."/>
        </authorList>
    </citation>
    <scope>NUCLEOTIDE SEQUENCE</scope>
</reference>
<evidence type="ECO:0000259" key="2">
    <source>
        <dbReference type="Pfam" id="PF03766"/>
    </source>
</evidence>
<dbReference type="EMBL" id="GDJX01013099">
    <property type="protein sequence ID" value="JAT54837.1"/>
    <property type="molecule type" value="Transcribed_RNA"/>
</dbReference>
<feature type="compositionally biased region" description="Basic and acidic residues" evidence="1">
    <location>
        <begin position="49"/>
        <end position="58"/>
    </location>
</feature>
<feature type="region of interest" description="Disordered" evidence="1">
    <location>
        <begin position="30"/>
        <end position="71"/>
    </location>
</feature>
<accession>A0A1D1YJM9</accession>
<dbReference type="Pfam" id="PF03766">
    <property type="entry name" value="Remorin_N"/>
    <property type="match status" value="1"/>
</dbReference>
<evidence type="ECO:0000256" key="1">
    <source>
        <dbReference type="SAM" id="MobiDB-lite"/>
    </source>
</evidence>
<name>A0A1D1YJM9_9ARAE</name>
<gene>
    <name evidence="3" type="primary">REMO_0</name>
    <name evidence="3" type="ORF">g.125818</name>
</gene>
<protein>
    <submittedName>
        <fullName evidence="3">Remorin</fullName>
    </submittedName>
</protein>
<feature type="non-terminal residue" evidence="3">
    <location>
        <position position="107"/>
    </location>
</feature>
<dbReference type="AlphaFoldDB" id="A0A1D1YJM9"/>